<gene>
    <name evidence="1" type="ORF">YOLOSWAG_155</name>
</gene>
<proteinExistence type="predicted"/>
<dbReference type="Proteomes" id="UP000221250">
    <property type="component" value="Segment"/>
</dbReference>
<organism evidence="1 2">
    <name type="scientific">Erwinia phage vB_EamM_Yoloswag</name>
    <dbReference type="NCBI Taxonomy" id="1958956"/>
    <lineage>
        <taxon>Viruses</taxon>
        <taxon>Duplodnaviria</taxon>
        <taxon>Heunggongvirae</taxon>
        <taxon>Uroviricota</taxon>
        <taxon>Caudoviricetes</taxon>
        <taxon>Yoloswagvirus</taxon>
        <taxon>Yoloswagvirus yoloswag</taxon>
    </lineage>
</organism>
<keyword evidence="2" id="KW-1185">Reference proteome</keyword>
<accession>A0A1S6L375</accession>
<evidence type="ECO:0000313" key="2">
    <source>
        <dbReference type="Proteomes" id="UP000221250"/>
    </source>
</evidence>
<reference evidence="1 2" key="1">
    <citation type="submission" date="2017-01" db="EMBL/GenBank/DDBJ databases">
        <authorList>
            <person name="Mah S.A."/>
            <person name="Swanson W.J."/>
            <person name="Moy G.W."/>
            <person name="Vacquier V.D."/>
        </authorList>
    </citation>
    <scope>NUCLEOTIDE SEQUENCE [LARGE SCALE GENOMIC DNA]</scope>
</reference>
<dbReference type="EMBL" id="KY448244">
    <property type="protein sequence ID" value="AQT28635.1"/>
    <property type="molecule type" value="Genomic_DNA"/>
</dbReference>
<sequence>MASLSANGNLSYCFVNLNSQCLFHIALDTAVPAGGSLQLFDTASNRALKTVAAADAQLVTSFALTVDSGEYDLVAVVLDNGEKEVLRTSPVHVSVPEGGQFSPRFGILDKVTSIDQYNSAFFKALTTKLSKEGEQFITCPPDASTSDNRKFFYVAWPKELGYGYFRDYTSGSYGFAGSWDGAQEFDDFNFAGPAEVTLEGFDYVIYRNDFPFDSVDYVFSIVYGSSNPGSGVE</sequence>
<evidence type="ECO:0000313" key="1">
    <source>
        <dbReference type="EMBL" id="AQT28635.1"/>
    </source>
</evidence>
<protein>
    <submittedName>
        <fullName evidence="1">Putative major tail protein</fullName>
    </submittedName>
</protein>
<name>A0A1S6L375_9CAUD</name>